<comment type="caution">
    <text evidence="6">The sequence shown here is derived from an EMBL/GenBank/DDBJ whole genome shotgun (WGS) entry which is preliminary data.</text>
</comment>
<evidence type="ECO:0000256" key="1">
    <source>
        <dbReference type="ARBA" id="ARBA00006885"/>
    </source>
</evidence>
<evidence type="ECO:0000313" key="7">
    <source>
        <dbReference type="Proteomes" id="UP001287356"/>
    </source>
</evidence>
<dbReference type="Gene3D" id="3.30.530.20">
    <property type="match status" value="1"/>
</dbReference>
<feature type="compositionally biased region" description="Low complexity" evidence="4">
    <location>
        <begin position="95"/>
        <end position="116"/>
    </location>
</feature>
<evidence type="ECO:0000256" key="2">
    <source>
        <dbReference type="ARBA" id="ARBA00011814"/>
    </source>
</evidence>
<comment type="similarity">
    <text evidence="1">Belongs to the COQ10 family.</text>
</comment>
<dbReference type="SUPFAM" id="SSF55961">
    <property type="entry name" value="Bet v1-like"/>
    <property type="match status" value="1"/>
</dbReference>
<feature type="domain" description="Coenzyme Q-binding protein COQ10 START" evidence="5">
    <location>
        <begin position="122"/>
        <end position="320"/>
    </location>
</feature>
<evidence type="ECO:0000256" key="3">
    <source>
        <dbReference type="ARBA" id="ARBA00024947"/>
    </source>
</evidence>
<proteinExistence type="inferred from homology"/>
<dbReference type="GO" id="GO:0045333">
    <property type="term" value="P:cellular respiration"/>
    <property type="evidence" value="ECO:0007669"/>
    <property type="project" value="InterPro"/>
</dbReference>
<reference evidence="6" key="1">
    <citation type="journal article" date="2023" name="Mol. Phylogenet. Evol.">
        <title>Genome-scale phylogeny and comparative genomics of the fungal order Sordariales.</title>
        <authorList>
            <person name="Hensen N."/>
            <person name="Bonometti L."/>
            <person name="Westerberg I."/>
            <person name="Brannstrom I.O."/>
            <person name="Guillou S."/>
            <person name="Cros-Aarteil S."/>
            <person name="Calhoun S."/>
            <person name="Haridas S."/>
            <person name="Kuo A."/>
            <person name="Mondo S."/>
            <person name="Pangilinan J."/>
            <person name="Riley R."/>
            <person name="LaButti K."/>
            <person name="Andreopoulos B."/>
            <person name="Lipzen A."/>
            <person name="Chen C."/>
            <person name="Yan M."/>
            <person name="Daum C."/>
            <person name="Ng V."/>
            <person name="Clum A."/>
            <person name="Steindorff A."/>
            <person name="Ohm R.A."/>
            <person name="Martin F."/>
            <person name="Silar P."/>
            <person name="Natvig D.O."/>
            <person name="Lalanne C."/>
            <person name="Gautier V."/>
            <person name="Ament-Velasquez S.L."/>
            <person name="Kruys A."/>
            <person name="Hutchinson M.I."/>
            <person name="Powell A.J."/>
            <person name="Barry K."/>
            <person name="Miller A.N."/>
            <person name="Grigoriev I.V."/>
            <person name="Debuchy R."/>
            <person name="Gladieux P."/>
            <person name="Hiltunen Thoren M."/>
            <person name="Johannesson H."/>
        </authorList>
    </citation>
    <scope>NUCLEOTIDE SEQUENCE</scope>
    <source>
        <strain evidence="6">CBS 958.72</strain>
    </source>
</reference>
<organism evidence="6 7">
    <name type="scientific">Lasiosphaeria ovina</name>
    <dbReference type="NCBI Taxonomy" id="92902"/>
    <lineage>
        <taxon>Eukaryota</taxon>
        <taxon>Fungi</taxon>
        <taxon>Dikarya</taxon>
        <taxon>Ascomycota</taxon>
        <taxon>Pezizomycotina</taxon>
        <taxon>Sordariomycetes</taxon>
        <taxon>Sordariomycetidae</taxon>
        <taxon>Sordariales</taxon>
        <taxon>Lasiosphaeriaceae</taxon>
        <taxon>Lasiosphaeria</taxon>
    </lineage>
</organism>
<dbReference type="InterPro" id="IPR005031">
    <property type="entry name" value="COQ10_START"/>
</dbReference>
<dbReference type="EMBL" id="JAULSN010000004">
    <property type="protein sequence ID" value="KAK3373777.1"/>
    <property type="molecule type" value="Genomic_DNA"/>
</dbReference>
<evidence type="ECO:0000313" key="6">
    <source>
        <dbReference type="EMBL" id="KAK3373777.1"/>
    </source>
</evidence>
<feature type="region of interest" description="Disordered" evidence="4">
    <location>
        <begin position="153"/>
        <end position="188"/>
    </location>
</feature>
<feature type="region of interest" description="Disordered" evidence="4">
    <location>
        <begin position="44"/>
        <end position="83"/>
    </location>
</feature>
<dbReference type="Proteomes" id="UP001287356">
    <property type="component" value="Unassembled WGS sequence"/>
</dbReference>
<gene>
    <name evidence="6" type="ORF">B0T24DRAFT_624550</name>
</gene>
<dbReference type="InterPro" id="IPR044996">
    <property type="entry name" value="COQ10-like"/>
</dbReference>
<evidence type="ECO:0000256" key="4">
    <source>
        <dbReference type="SAM" id="MobiDB-lite"/>
    </source>
</evidence>
<keyword evidence="7" id="KW-1185">Reference proteome</keyword>
<reference evidence="6" key="2">
    <citation type="submission" date="2023-06" db="EMBL/GenBank/DDBJ databases">
        <authorList>
            <consortium name="Lawrence Berkeley National Laboratory"/>
            <person name="Haridas S."/>
            <person name="Hensen N."/>
            <person name="Bonometti L."/>
            <person name="Westerberg I."/>
            <person name="Brannstrom I.O."/>
            <person name="Guillou S."/>
            <person name="Cros-Aarteil S."/>
            <person name="Calhoun S."/>
            <person name="Kuo A."/>
            <person name="Mondo S."/>
            <person name="Pangilinan J."/>
            <person name="Riley R."/>
            <person name="Labutti K."/>
            <person name="Andreopoulos B."/>
            <person name="Lipzen A."/>
            <person name="Chen C."/>
            <person name="Yanf M."/>
            <person name="Daum C."/>
            <person name="Ng V."/>
            <person name="Clum A."/>
            <person name="Steindorff A."/>
            <person name="Ohm R."/>
            <person name="Martin F."/>
            <person name="Silar P."/>
            <person name="Natvig D."/>
            <person name="Lalanne C."/>
            <person name="Gautier V."/>
            <person name="Ament-Velasquez S.L."/>
            <person name="Kruys A."/>
            <person name="Hutchinson M.I."/>
            <person name="Powell A.J."/>
            <person name="Barry K."/>
            <person name="Miller A.N."/>
            <person name="Grigoriev I.V."/>
            <person name="Debuchy R."/>
            <person name="Gladieux P."/>
            <person name="Thoren M.H."/>
            <person name="Johannesson H."/>
        </authorList>
    </citation>
    <scope>NUCLEOTIDE SEQUENCE</scope>
    <source>
        <strain evidence="6">CBS 958.72</strain>
    </source>
</reference>
<sequence>MALRISPSPARRVLASKLTATATATTFFRAQHTSSSLPCHRALFSNLHNTPRPPPHSPPRLSRRPSATPHHALQPRPSQRHSSSWLLSALPHLLPGSSTSSSSGGPSPTPTPTTTLRARRTLPYPPAQIYTLIADINAYRLFLPHCTSSNVTAWTSPAPSPPSSPHTPSPAPSETSRQQNRKWPARADLTVGWGPFTQSYTSRVYCDPGRVVEAVSGSGARTTIPAATLAEHGYSPDFESDGDDMAMAGVFESLVTRWTVRPVTAPRSLPQNTGSGDGGADGCWTEVSLSVRFQFANPALGYAMGQLADNKVDEMVQAFEDRARALYGPRSSQ</sequence>
<dbReference type="Pfam" id="PF03364">
    <property type="entry name" value="Polyketide_cyc"/>
    <property type="match status" value="1"/>
</dbReference>
<dbReference type="PANTHER" id="PTHR12901:SF10">
    <property type="entry name" value="COENZYME Q-BINDING PROTEIN COQ10, MITOCHONDRIAL"/>
    <property type="match status" value="1"/>
</dbReference>
<dbReference type="PANTHER" id="PTHR12901">
    <property type="entry name" value="SPERM PROTEIN HOMOLOG"/>
    <property type="match status" value="1"/>
</dbReference>
<dbReference type="GO" id="GO:0048039">
    <property type="term" value="F:ubiquinone binding"/>
    <property type="evidence" value="ECO:0007669"/>
    <property type="project" value="InterPro"/>
</dbReference>
<accession>A0AAE0KCP6</accession>
<comment type="function">
    <text evidence="3">Required for the function of coenzyme Q in the respiratory chain. May serve as a chaperone or may be involved in the transport of Q6 from its site of synthesis to the catalytic sites of the respiratory complexes.</text>
</comment>
<protein>
    <submittedName>
        <fullName evidence="6">Dehydrase and lipid transport-domain-containing protein</fullName>
    </submittedName>
</protein>
<evidence type="ECO:0000259" key="5">
    <source>
        <dbReference type="Pfam" id="PF03364"/>
    </source>
</evidence>
<dbReference type="GO" id="GO:0005739">
    <property type="term" value="C:mitochondrion"/>
    <property type="evidence" value="ECO:0007669"/>
    <property type="project" value="TreeGrafter"/>
</dbReference>
<feature type="compositionally biased region" description="Pro residues" evidence="4">
    <location>
        <begin position="158"/>
        <end position="171"/>
    </location>
</feature>
<dbReference type="InterPro" id="IPR023393">
    <property type="entry name" value="START-like_dom_sf"/>
</dbReference>
<dbReference type="AlphaFoldDB" id="A0AAE0KCP6"/>
<comment type="subunit">
    <text evidence="2">Interacts with coenzyme Q.</text>
</comment>
<name>A0AAE0KCP6_9PEZI</name>
<dbReference type="CDD" id="cd07813">
    <property type="entry name" value="COQ10p_like"/>
    <property type="match status" value="1"/>
</dbReference>
<feature type="region of interest" description="Disordered" evidence="4">
    <location>
        <begin position="95"/>
        <end position="120"/>
    </location>
</feature>